<feature type="compositionally biased region" description="Basic and acidic residues" evidence="1">
    <location>
        <begin position="248"/>
        <end position="262"/>
    </location>
</feature>
<sequence>MQRYALNCSPVIHEKRCSRRSTQDILALKNVCRLHTMTAEAVITSMKAIFSRYGVPSEAFTDNGPQFSNTKFRQFADEWDFVHTTSSPHYPQSNGLVEKSVQTVKRLMCKAKDSGTDFSQSLLVYRTTPLECGMSLAQLLMGRRLRSNLPIQENLLKTEEGNRVKVFKEQQKAKQKFYYDKGTQNLPELHAGDQVRFKDKTNTWAQKATVLSEIQPRSYTIQTEDGAVLRQNRRHLLKGPATAAQQRTDAEEQPQHPIEDQSSRTLAQCQEQPHRKSLRNVKPPERLIEQI</sequence>
<protein>
    <recommendedName>
        <fullName evidence="2">Integrase catalytic domain-containing protein</fullName>
    </recommendedName>
</protein>
<evidence type="ECO:0000256" key="1">
    <source>
        <dbReference type="SAM" id="MobiDB-lite"/>
    </source>
</evidence>
<evidence type="ECO:0000259" key="2">
    <source>
        <dbReference type="PROSITE" id="PS50994"/>
    </source>
</evidence>
<dbReference type="GeneTree" id="ENSGT00490000044642"/>
<dbReference type="FunFam" id="3.30.420.10:FF:000063">
    <property type="entry name" value="Retrovirus-related Pol polyprotein from transposon 297-like Protein"/>
    <property type="match status" value="1"/>
</dbReference>
<organism evidence="3 4">
    <name type="scientific">Dicentrarchus labrax</name>
    <name type="common">European seabass</name>
    <name type="synonym">Morone labrax</name>
    <dbReference type="NCBI Taxonomy" id="13489"/>
    <lineage>
        <taxon>Eukaryota</taxon>
        <taxon>Metazoa</taxon>
        <taxon>Chordata</taxon>
        <taxon>Craniata</taxon>
        <taxon>Vertebrata</taxon>
        <taxon>Euteleostomi</taxon>
        <taxon>Actinopterygii</taxon>
        <taxon>Neopterygii</taxon>
        <taxon>Teleostei</taxon>
        <taxon>Neoteleostei</taxon>
        <taxon>Acanthomorphata</taxon>
        <taxon>Eupercaria</taxon>
        <taxon>Moronidae</taxon>
        <taxon>Dicentrarchus</taxon>
    </lineage>
</organism>
<dbReference type="AlphaFoldDB" id="A0A8P4K6X5"/>
<proteinExistence type="predicted"/>
<dbReference type="PROSITE" id="PS50994">
    <property type="entry name" value="INTEGRASE"/>
    <property type="match status" value="1"/>
</dbReference>
<dbReference type="InterPro" id="IPR036397">
    <property type="entry name" value="RNaseH_sf"/>
</dbReference>
<feature type="region of interest" description="Disordered" evidence="1">
    <location>
        <begin position="238"/>
        <end position="291"/>
    </location>
</feature>
<evidence type="ECO:0000313" key="3">
    <source>
        <dbReference type="Ensembl" id="ENSDLAP00005076499.1"/>
    </source>
</evidence>
<dbReference type="Gene3D" id="3.30.420.10">
    <property type="entry name" value="Ribonuclease H-like superfamily/Ribonuclease H"/>
    <property type="match status" value="1"/>
</dbReference>
<dbReference type="InterPro" id="IPR012337">
    <property type="entry name" value="RNaseH-like_sf"/>
</dbReference>
<reference evidence="3" key="1">
    <citation type="submission" date="2025-08" db="UniProtKB">
        <authorList>
            <consortium name="Ensembl"/>
        </authorList>
    </citation>
    <scope>IDENTIFICATION</scope>
</reference>
<dbReference type="SUPFAM" id="SSF53098">
    <property type="entry name" value="Ribonuclease H-like"/>
    <property type="match status" value="1"/>
</dbReference>
<reference evidence="3" key="2">
    <citation type="submission" date="2025-09" db="UniProtKB">
        <authorList>
            <consortium name="Ensembl"/>
        </authorList>
    </citation>
    <scope>IDENTIFICATION</scope>
</reference>
<feature type="domain" description="Integrase catalytic" evidence="2">
    <location>
        <begin position="38"/>
        <end position="158"/>
    </location>
</feature>
<dbReference type="Proteomes" id="UP000694389">
    <property type="component" value="Unassembled WGS sequence"/>
</dbReference>
<dbReference type="GO" id="GO:0003676">
    <property type="term" value="F:nucleic acid binding"/>
    <property type="evidence" value="ECO:0007669"/>
    <property type="project" value="InterPro"/>
</dbReference>
<dbReference type="PANTHER" id="PTHR37984:SF8">
    <property type="entry name" value="CCHC-TYPE DOMAIN-CONTAINING PROTEIN"/>
    <property type="match status" value="1"/>
</dbReference>
<accession>A0A8P4K6X5</accession>
<feature type="compositionally biased region" description="Basic and acidic residues" evidence="1">
    <location>
        <begin position="282"/>
        <end position="291"/>
    </location>
</feature>
<keyword evidence="4" id="KW-1185">Reference proteome</keyword>
<dbReference type="PANTHER" id="PTHR37984">
    <property type="entry name" value="PROTEIN CBG26694"/>
    <property type="match status" value="1"/>
</dbReference>
<name>A0A8P4K6X5_DICLA</name>
<dbReference type="GO" id="GO:0015074">
    <property type="term" value="P:DNA integration"/>
    <property type="evidence" value="ECO:0007669"/>
    <property type="project" value="InterPro"/>
</dbReference>
<dbReference type="InterPro" id="IPR001584">
    <property type="entry name" value="Integrase_cat-core"/>
</dbReference>
<dbReference type="Ensembl" id="ENSDLAT00005067943.1">
    <property type="protein sequence ID" value="ENSDLAP00005076499.1"/>
    <property type="gene ID" value="ENSDLAG00005033350.1"/>
</dbReference>
<dbReference type="InterPro" id="IPR050951">
    <property type="entry name" value="Retrovirus_Pol_polyprotein"/>
</dbReference>
<evidence type="ECO:0000313" key="4">
    <source>
        <dbReference type="Proteomes" id="UP000694389"/>
    </source>
</evidence>